<feature type="region of interest" description="Disordered" evidence="1">
    <location>
        <begin position="1"/>
        <end position="64"/>
    </location>
</feature>
<dbReference type="Proteomes" id="UP000316416">
    <property type="component" value="Chromosome"/>
</dbReference>
<evidence type="ECO:0000313" key="3">
    <source>
        <dbReference type="Proteomes" id="UP000316416"/>
    </source>
</evidence>
<gene>
    <name evidence="2" type="ORF">FM038_017295</name>
</gene>
<feature type="compositionally biased region" description="Basic and acidic residues" evidence="1">
    <location>
        <begin position="38"/>
        <end position="50"/>
    </location>
</feature>
<proteinExistence type="predicted"/>
<keyword evidence="3" id="KW-1185">Reference proteome</keyword>
<dbReference type="RefSeq" id="WP_142874594.1">
    <property type="nucleotide sequence ID" value="NZ_CP045503.2"/>
</dbReference>
<feature type="compositionally biased region" description="Low complexity" evidence="1">
    <location>
        <begin position="8"/>
        <end position="24"/>
    </location>
</feature>
<name>A0ABX6V8X4_9GAMM</name>
<accession>A0ABX6V8X4</accession>
<reference evidence="2" key="1">
    <citation type="submission" date="2021-07" db="EMBL/GenBank/DDBJ databases">
        <title>Shewanella sp. YLB-07 whole genome sequence.</title>
        <authorList>
            <person name="Yu L."/>
        </authorList>
    </citation>
    <scope>NUCLEOTIDE SEQUENCE</scope>
    <source>
        <strain evidence="2">YLB-08</strain>
    </source>
</reference>
<evidence type="ECO:0000313" key="2">
    <source>
        <dbReference type="EMBL" id="QPG58976.1"/>
    </source>
</evidence>
<protein>
    <submittedName>
        <fullName evidence="2">Uncharacterized protein</fullName>
    </submittedName>
</protein>
<evidence type="ECO:0000256" key="1">
    <source>
        <dbReference type="SAM" id="MobiDB-lite"/>
    </source>
</evidence>
<organism evidence="2 3">
    <name type="scientific">Shewanella eurypsychrophilus</name>
    <dbReference type="NCBI Taxonomy" id="2593656"/>
    <lineage>
        <taxon>Bacteria</taxon>
        <taxon>Pseudomonadati</taxon>
        <taxon>Pseudomonadota</taxon>
        <taxon>Gammaproteobacteria</taxon>
        <taxon>Alteromonadales</taxon>
        <taxon>Shewanellaceae</taxon>
        <taxon>Shewanella</taxon>
    </lineage>
</organism>
<dbReference type="EMBL" id="CP045503">
    <property type="protein sequence ID" value="QPG58976.1"/>
    <property type="molecule type" value="Genomic_DNA"/>
</dbReference>
<sequence>MSKDKPLDNTNNTNTNSNDSTSSNEQYNVDESMYENVESFKHEITSHFEPPKPAGGSDKPVDKK</sequence>